<sequence length="167" mass="19868">MLLLNLLTTSHNILNFIKHFLLHLLVLHQIRHAPYPSSHCRISSTYHKLSTHTHQLFIPQFPSIARELHIKKGIHIRLKLFSILIFNTNLPLYLLLACFYDRKEHIHLIFTNFQYLSPQPSEHDLGQERCKIQHIEFNEVVKKTMLYPLDIPHGFLIKFLSETYVRK</sequence>
<dbReference type="EMBL" id="CP144696">
    <property type="protein sequence ID" value="WVZ12717.1"/>
    <property type="molecule type" value="Genomic_DNA"/>
</dbReference>
<keyword evidence="2" id="KW-1185">Reference proteome</keyword>
<gene>
    <name evidence="1" type="ORF">V8G54_017247</name>
</gene>
<organism evidence="1 2">
    <name type="scientific">Vigna mungo</name>
    <name type="common">Black gram</name>
    <name type="synonym">Phaseolus mungo</name>
    <dbReference type="NCBI Taxonomy" id="3915"/>
    <lineage>
        <taxon>Eukaryota</taxon>
        <taxon>Viridiplantae</taxon>
        <taxon>Streptophyta</taxon>
        <taxon>Embryophyta</taxon>
        <taxon>Tracheophyta</taxon>
        <taxon>Spermatophyta</taxon>
        <taxon>Magnoliopsida</taxon>
        <taxon>eudicotyledons</taxon>
        <taxon>Gunneridae</taxon>
        <taxon>Pentapetalae</taxon>
        <taxon>rosids</taxon>
        <taxon>fabids</taxon>
        <taxon>Fabales</taxon>
        <taxon>Fabaceae</taxon>
        <taxon>Papilionoideae</taxon>
        <taxon>50 kb inversion clade</taxon>
        <taxon>NPAAA clade</taxon>
        <taxon>indigoferoid/millettioid clade</taxon>
        <taxon>Phaseoleae</taxon>
        <taxon>Vigna</taxon>
    </lineage>
</organism>
<name>A0AAQ3NP54_VIGMU</name>
<proteinExistence type="predicted"/>
<protein>
    <submittedName>
        <fullName evidence="1">Uncharacterized protein</fullName>
    </submittedName>
</protein>
<accession>A0AAQ3NP54</accession>
<dbReference type="Proteomes" id="UP001374535">
    <property type="component" value="Chromosome 5"/>
</dbReference>
<reference evidence="1 2" key="1">
    <citation type="journal article" date="2023" name="Life. Sci Alliance">
        <title>Evolutionary insights into 3D genome organization and epigenetic landscape of Vigna mungo.</title>
        <authorList>
            <person name="Junaid A."/>
            <person name="Singh B."/>
            <person name="Bhatia S."/>
        </authorList>
    </citation>
    <scope>NUCLEOTIDE SEQUENCE [LARGE SCALE GENOMIC DNA]</scope>
    <source>
        <strain evidence="1">Urdbean</strain>
    </source>
</reference>
<evidence type="ECO:0000313" key="1">
    <source>
        <dbReference type="EMBL" id="WVZ12717.1"/>
    </source>
</evidence>
<evidence type="ECO:0000313" key="2">
    <source>
        <dbReference type="Proteomes" id="UP001374535"/>
    </source>
</evidence>
<dbReference type="AlphaFoldDB" id="A0AAQ3NP54"/>